<dbReference type="SUPFAM" id="SSF50630">
    <property type="entry name" value="Acid proteases"/>
    <property type="match status" value="1"/>
</dbReference>
<evidence type="ECO:0000313" key="5">
    <source>
        <dbReference type="Proteomes" id="UP001597294"/>
    </source>
</evidence>
<dbReference type="InterPro" id="IPR011969">
    <property type="entry name" value="Clan_AA_Asp_peptidase_C"/>
</dbReference>
<sequence length="255" mass="28187">MSNDRQKPFGDKDKNSSRTRGLSSFALLIGVLVLTALGIFLLADRFPDVLSDEDNQIDLVRSLAILLLIMSSLVGMRRLSLSGLSKSLRDISLWIIIFIVLLLGYSFKDEFEGLGLRVTSALMPSQARTTVNGDTIFSKANDGHFYIEGFANNERIKFLVDTGASSIVLSPSDAEKLGYDAHNLNFTQIFETANGTGRGAKANLYSLVIGEQEFRDVRVSINQREMSTSLLGMSFLSQFKSFEFNGDKLILKYGS</sequence>
<keyword evidence="1" id="KW-0378">Hydrolase</keyword>
<keyword evidence="2" id="KW-1133">Transmembrane helix</keyword>
<feature type="transmembrane region" description="Helical" evidence="2">
    <location>
        <begin position="63"/>
        <end position="79"/>
    </location>
</feature>
<organism evidence="4 5">
    <name type="scientific">Kiloniella antarctica</name>
    <dbReference type="NCBI Taxonomy" id="1550907"/>
    <lineage>
        <taxon>Bacteria</taxon>
        <taxon>Pseudomonadati</taxon>
        <taxon>Pseudomonadota</taxon>
        <taxon>Alphaproteobacteria</taxon>
        <taxon>Rhodospirillales</taxon>
        <taxon>Kiloniellaceae</taxon>
        <taxon>Kiloniella</taxon>
    </lineage>
</organism>
<keyword evidence="4" id="KW-0645">Protease</keyword>
<dbReference type="Gene3D" id="2.40.70.10">
    <property type="entry name" value="Acid Proteases"/>
    <property type="match status" value="1"/>
</dbReference>
<evidence type="ECO:0000259" key="3">
    <source>
        <dbReference type="PROSITE" id="PS50175"/>
    </source>
</evidence>
<dbReference type="GO" id="GO:0006508">
    <property type="term" value="P:proteolysis"/>
    <property type="evidence" value="ECO:0007669"/>
    <property type="project" value="UniProtKB-KW"/>
</dbReference>
<dbReference type="InterPro" id="IPR034122">
    <property type="entry name" value="Retropepsin-like_bacterial"/>
</dbReference>
<dbReference type="GO" id="GO:0008233">
    <property type="term" value="F:peptidase activity"/>
    <property type="evidence" value="ECO:0007669"/>
    <property type="project" value="UniProtKB-KW"/>
</dbReference>
<comment type="caution">
    <text evidence="4">The sequence shown here is derived from an EMBL/GenBank/DDBJ whole genome shotgun (WGS) entry which is preliminary data.</text>
</comment>
<keyword evidence="2" id="KW-0812">Transmembrane</keyword>
<dbReference type="Pfam" id="PF13975">
    <property type="entry name" value="gag-asp_proteas"/>
    <property type="match status" value="1"/>
</dbReference>
<dbReference type="Proteomes" id="UP001597294">
    <property type="component" value="Unassembled WGS sequence"/>
</dbReference>
<dbReference type="CDD" id="cd05483">
    <property type="entry name" value="retropepsin_like_bacteria"/>
    <property type="match status" value="1"/>
</dbReference>
<gene>
    <name evidence="4" type="ORF">ACFSKO_17270</name>
</gene>
<dbReference type="PROSITE" id="PS50175">
    <property type="entry name" value="ASP_PROT_RETROV"/>
    <property type="match status" value="1"/>
</dbReference>
<feature type="domain" description="Peptidase A2" evidence="3">
    <location>
        <begin position="156"/>
        <end position="235"/>
    </location>
</feature>
<dbReference type="PROSITE" id="PS00141">
    <property type="entry name" value="ASP_PROTEASE"/>
    <property type="match status" value="1"/>
</dbReference>
<dbReference type="InterPro" id="IPR021109">
    <property type="entry name" value="Peptidase_aspartic_dom_sf"/>
</dbReference>
<feature type="transmembrane region" description="Helical" evidence="2">
    <location>
        <begin position="21"/>
        <end position="43"/>
    </location>
</feature>
<dbReference type="NCBIfam" id="TIGR02281">
    <property type="entry name" value="clan_AA_DTGA"/>
    <property type="match status" value="1"/>
</dbReference>
<accession>A0ABW5BP15</accession>
<dbReference type="InterPro" id="IPR001969">
    <property type="entry name" value="Aspartic_peptidase_AS"/>
</dbReference>
<dbReference type="InterPro" id="IPR001995">
    <property type="entry name" value="Peptidase_A2_cat"/>
</dbReference>
<dbReference type="RefSeq" id="WP_380253939.1">
    <property type="nucleotide sequence ID" value="NZ_JBHUII010000011.1"/>
</dbReference>
<name>A0ABW5BP15_9PROT</name>
<keyword evidence="5" id="KW-1185">Reference proteome</keyword>
<dbReference type="EMBL" id="JBHUII010000011">
    <property type="protein sequence ID" value="MFD2207379.1"/>
    <property type="molecule type" value="Genomic_DNA"/>
</dbReference>
<proteinExistence type="predicted"/>
<feature type="transmembrane region" description="Helical" evidence="2">
    <location>
        <begin position="91"/>
        <end position="107"/>
    </location>
</feature>
<evidence type="ECO:0000256" key="2">
    <source>
        <dbReference type="SAM" id="Phobius"/>
    </source>
</evidence>
<evidence type="ECO:0000313" key="4">
    <source>
        <dbReference type="EMBL" id="MFD2207379.1"/>
    </source>
</evidence>
<reference evidence="5" key="1">
    <citation type="journal article" date="2019" name="Int. J. Syst. Evol. Microbiol.">
        <title>The Global Catalogue of Microorganisms (GCM) 10K type strain sequencing project: providing services to taxonomists for standard genome sequencing and annotation.</title>
        <authorList>
            <consortium name="The Broad Institute Genomics Platform"/>
            <consortium name="The Broad Institute Genome Sequencing Center for Infectious Disease"/>
            <person name="Wu L."/>
            <person name="Ma J."/>
        </authorList>
    </citation>
    <scope>NUCLEOTIDE SEQUENCE [LARGE SCALE GENOMIC DNA]</scope>
    <source>
        <strain evidence="5">CGMCC 4.7192</strain>
    </source>
</reference>
<keyword evidence="2" id="KW-0472">Membrane</keyword>
<evidence type="ECO:0000256" key="1">
    <source>
        <dbReference type="ARBA" id="ARBA00022801"/>
    </source>
</evidence>
<protein>
    <submittedName>
        <fullName evidence="4">TIGR02281 family clan AA aspartic protease</fullName>
    </submittedName>
</protein>